<dbReference type="PANTHER" id="PTHR11461:SF211">
    <property type="entry name" value="GH10112P-RELATED"/>
    <property type="match status" value="1"/>
</dbReference>
<gene>
    <name evidence="3" type="ORF">C1H46_027164</name>
</gene>
<dbReference type="Gene3D" id="2.30.39.10">
    <property type="entry name" value="Alpha-1-antitrypsin, domain 1"/>
    <property type="match status" value="1"/>
</dbReference>
<evidence type="ECO:0000313" key="4">
    <source>
        <dbReference type="Proteomes" id="UP000315295"/>
    </source>
</evidence>
<dbReference type="AlphaFoldDB" id="A0A540LLD3"/>
<protein>
    <recommendedName>
        <fullName evidence="2">Serpin domain-containing protein</fullName>
    </recommendedName>
</protein>
<dbReference type="GO" id="GO:0004867">
    <property type="term" value="F:serine-type endopeptidase inhibitor activity"/>
    <property type="evidence" value="ECO:0007669"/>
    <property type="project" value="InterPro"/>
</dbReference>
<keyword evidence="4" id="KW-1185">Reference proteome</keyword>
<dbReference type="InterPro" id="IPR000215">
    <property type="entry name" value="Serpin_fam"/>
</dbReference>
<accession>A0A540LLD3</accession>
<feature type="domain" description="Serpin" evidence="2">
    <location>
        <begin position="28"/>
        <end position="163"/>
    </location>
</feature>
<reference evidence="3 4" key="1">
    <citation type="journal article" date="2019" name="G3 (Bethesda)">
        <title>Sequencing of a Wild Apple (Malus baccata) Genome Unravels the Differences Between Cultivated and Wild Apple Species Regarding Disease Resistance and Cold Tolerance.</title>
        <authorList>
            <person name="Chen X."/>
        </authorList>
    </citation>
    <scope>NUCLEOTIDE SEQUENCE [LARGE SCALE GENOMIC DNA]</scope>
    <source>
        <strain evidence="4">cv. Shandingzi</strain>
        <tissue evidence="3">Leaves</tissue>
    </source>
</reference>
<comment type="caution">
    <text evidence="3">The sequence shown here is derived from an EMBL/GenBank/DDBJ whole genome shotgun (WGS) entry which is preliminary data.</text>
</comment>
<dbReference type="InterPro" id="IPR023795">
    <property type="entry name" value="Serpin_CS"/>
</dbReference>
<evidence type="ECO:0000313" key="3">
    <source>
        <dbReference type="EMBL" id="TQD87297.1"/>
    </source>
</evidence>
<dbReference type="InterPro" id="IPR023796">
    <property type="entry name" value="Serpin_dom"/>
</dbReference>
<dbReference type="InterPro" id="IPR042185">
    <property type="entry name" value="Serpin_sf_2"/>
</dbReference>
<dbReference type="PROSITE" id="PS00284">
    <property type="entry name" value="SERPIN"/>
    <property type="match status" value="1"/>
</dbReference>
<sequence>MQRMGSTLVDKVCSKPDFLDRHYPYSKVEVGDFTIPRFKFSIYFEASKVLKDLGLVLPFTSNVTEMLYSTPAEDAYISGILHEFFIKVNEDGTEVLRQMPQHLKLSWFLHEAAAISAVVLLGSSLSTGPPPQKMDFVADHPFIFLIREENTKMVHHVGHVLNPLAG</sequence>
<dbReference type="SUPFAM" id="SSF56574">
    <property type="entry name" value="Serpins"/>
    <property type="match status" value="1"/>
</dbReference>
<dbReference type="GO" id="GO:0005615">
    <property type="term" value="C:extracellular space"/>
    <property type="evidence" value="ECO:0007669"/>
    <property type="project" value="InterPro"/>
</dbReference>
<dbReference type="InterPro" id="IPR036186">
    <property type="entry name" value="Serpin_sf"/>
</dbReference>
<dbReference type="Proteomes" id="UP000315295">
    <property type="component" value="Unassembled WGS sequence"/>
</dbReference>
<dbReference type="STRING" id="106549.A0A540LLD3"/>
<dbReference type="Pfam" id="PF00079">
    <property type="entry name" value="Serpin"/>
    <property type="match status" value="1"/>
</dbReference>
<dbReference type="PANTHER" id="PTHR11461">
    <property type="entry name" value="SERINE PROTEASE INHIBITOR, SERPIN"/>
    <property type="match status" value="1"/>
</dbReference>
<dbReference type="EMBL" id="VIEB01000541">
    <property type="protein sequence ID" value="TQD87297.1"/>
    <property type="molecule type" value="Genomic_DNA"/>
</dbReference>
<organism evidence="3 4">
    <name type="scientific">Malus baccata</name>
    <name type="common">Siberian crab apple</name>
    <name type="synonym">Pyrus baccata</name>
    <dbReference type="NCBI Taxonomy" id="106549"/>
    <lineage>
        <taxon>Eukaryota</taxon>
        <taxon>Viridiplantae</taxon>
        <taxon>Streptophyta</taxon>
        <taxon>Embryophyta</taxon>
        <taxon>Tracheophyta</taxon>
        <taxon>Spermatophyta</taxon>
        <taxon>Magnoliopsida</taxon>
        <taxon>eudicotyledons</taxon>
        <taxon>Gunneridae</taxon>
        <taxon>Pentapetalae</taxon>
        <taxon>rosids</taxon>
        <taxon>fabids</taxon>
        <taxon>Rosales</taxon>
        <taxon>Rosaceae</taxon>
        <taxon>Amygdaloideae</taxon>
        <taxon>Maleae</taxon>
        <taxon>Malus</taxon>
    </lineage>
</organism>
<dbReference type="InterPro" id="IPR042178">
    <property type="entry name" value="Serpin_sf_1"/>
</dbReference>
<proteinExistence type="inferred from homology"/>
<name>A0A540LLD3_MALBA</name>
<evidence type="ECO:0000259" key="2">
    <source>
        <dbReference type="Pfam" id="PF00079"/>
    </source>
</evidence>
<evidence type="ECO:0000256" key="1">
    <source>
        <dbReference type="ARBA" id="ARBA00009500"/>
    </source>
</evidence>
<comment type="similarity">
    <text evidence="1">Belongs to the serpin family.</text>
</comment>
<dbReference type="Gene3D" id="3.30.497.10">
    <property type="entry name" value="Antithrombin, subunit I, domain 2"/>
    <property type="match status" value="1"/>
</dbReference>